<evidence type="ECO:0000313" key="2">
    <source>
        <dbReference type="EMBL" id="OPZ91113.1"/>
    </source>
</evidence>
<dbReference type="Proteomes" id="UP000485484">
    <property type="component" value="Unassembled WGS sequence"/>
</dbReference>
<protein>
    <submittedName>
        <fullName evidence="2">Uncharacterized protein</fullName>
    </submittedName>
</protein>
<gene>
    <name evidence="2" type="ORF">BWY73_01170</name>
</gene>
<dbReference type="AlphaFoldDB" id="A0A1V5MCY3"/>
<comment type="caution">
    <text evidence="2">The sequence shown here is derived from an EMBL/GenBank/DDBJ whole genome shotgun (WGS) entry which is preliminary data.</text>
</comment>
<proteinExistence type="predicted"/>
<dbReference type="Gene3D" id="1.20.120.1490">
    <property type="match status" value="1"/>
</dbReference>
<keyword evidence="1" id="KW-0175">Coiled coil</keyword>
<name>A0A1V5MCY3_UNCT6</name>
<accession>A0A1V5MCY3</accession>
<organism evidence="2 3">
    <name type="scientific">candidate division TA06 bacterium ADurb.Bin417</name>
    <dbReference type="NCBI Taxonomy" id="1852828"/>
    <lineage>
        <taxon>Bacteria</taxon>
        <taxon>Bacteria division TA06</taxon>
    </lineage>
</organism>
<dbReference type="EMBL" id="MWAK01000201">
    <property type="protein sequence ID" value="OPZ91113.1"/>
    <property type="molecule type" value="Genomic_DNA"/>
</dbReference>
<evidence type="ECO:0000313" key="3">
    <source>
        <dbReference type="Proteomes" id="UP000485484"/>
    </source>
</evidence>
<evidence type="ECO:0000256" key="1">
    <source>
        <dbReference type="SAM" id="Coils"/>
    </source>
</evidence>
<feature type="coiled-coil region" evidence="1">
    <location>
        <begin position="40"/>
        <end position="67"/>
    </location>
</feature>
<reference evidence="2 3" key="1">
    <citation type="submission" date="2017-02" db="EMBL/GenBank/DDBJ databases">
        <title>Delving into the versatile metabolic prowess of the omnipresent phylum Bacteroidetes.</title>
        <authorList>
            <person name="Nobu M.K."/>
            <person name="Mei R."/>
            <person name="Narihiro T."/>
            <person name="Kuroda K."/>
            <person name="Liu W.-T."/>
        </authorList>
    </citation>
    <scope>NUCLEOTIDE SEQUENCE [LARGE SCALE GENOMIC DNA]</scope>
    <source>
        <strain evidence="2">ADurb.Bin417</strain>
    </source>
</reference>
<sequence>MVKTIFSYKKDLAMTDQQEKDIKDLLTALQKDMIEKRAKLNVIEIELRQMLADRAELKQVKAKLDESAALQAAMRYADVETSRKIEGVMTAEQLKKWREIQAKERQALTGTKPAAN</sequence>